<proteinExistence type="predicted"/>
<dbReference type="OrthoDB" id="154912at2"/>
<dbReference type="AlphaFoldDB" id="A0A371IVA8"/>
<dbReference type="EMBL" id="NOJZ02000003">
    <property type="protein sequence ID" value="RDY24414.1"/>
    <property type="molecule type" value="Genomic_DNA"/>
</dbReference>
<dbReference type="InterPro" id="IPR038750">
    <property type="entry name" value="YczE/YyaS-like"/>
</dbReference>
<feature type="transmembrane region" description="Helical" evidence="1">
    <location>
        <begin position="83"/>
        <end position="109"/>
    </location>
</feature>
<protein>
    <recommendedName>
        <fullName evidence="4">YitT family protein</fullName>
    </recommendedName>
</protein>
<comment type="caution">
    <text evidence="2">The sequence shown here is derived from an EMBL/GenBank/DDBJ whole genome shotgun (WGS) entry which is preliminary data.</text>
</comment>
<dbReference type="RefSeq" id="WP_095405630.1">
    <property type="nucleotide sequence ID" value="NZ_NOJZ02000003.1"/>
</dbReference>
<dbReference type="PANTHER" id="PTHR40078">
    <property type="entry name" value="INTEGRAL MEMBRANE PROTEIN-RELATED"/>
    <property type="match status" value="1"/>
</dbReference>
<evidence type="ECO:0000313" key="3">
    <source>
        <dbReference type="Proteomes" id="UP000243494"/>
    </source>
</evidence>
<keyword evidence="3" id="KW-1185">Reference proteome</keyword>
<feature type="transmembrane region" description="Helical" evidence="1">
    <location>
        <begin position="166"/>
        <end position="190"/>
    </location>
</feature>
<feature type="transmembrane region" description="Helical" evidence="1">
    <location>
        <begin position="12"/>
        <end position="36"/>
    </location>
</feature>
<evidence type="ECO:0008006" key="4">
    <source>
        <dbReference type="Google" id="ProtNLM"/>
    </source>
</evidence>
<keyword evidence="1" id="KW-0812">Transmembrane</keyword>
<evidence type="ECO:0000313" key="2">
    <source>
        <dbReference type="EMBL" id="RDY24414.1"/>
    </source>
</evidence>
<keyword evidence="1" id="KW-0472">Membrane</keyword>
<gene>
    <name evidence="2" type="ORF">CHF27_003400</name>
</gene>
<dbReference type="Proteomes" id="UP000243494">
    <property type="component" value="Unassembled WGS sequence"/>
</dbReference>
<accession>A0A371IVA8</accession>
<dbReference type="PANTHER" id="PTHR40078:SF1">
    <property type="entry name" value="INTEGRAL MEMBRANE PROTEIN"/>
    <property type="match status" value="1"/>
</dbReference>
<keyword evidence="1" id="KW-1133">Transmembrane helix</keyword>
<feature type="transmembrane region" description="Helical" evidence="1">
    <location>
        <begin position="115"/>
        <end position="135"/>
    </location>
</feature>
<evidence type="ECO:0000256" key="1">
    <source>
        <dbReference type="SAM" id="Phobius"/>
    </source>
</evidence>
<dbReference type="Pfam" id="PF19700">
    <property type="entry name" value="DUF6198"/>
    <property type="match status" value="1"/>
</dbReference>
<feature type="transmembrane region" description="Helical" evidence="1">
    <location>
        <begin position="56"/>
        <end position="76"/>
    </location>
</feature>
<sequence length="218" mass="23842">MVNSLNFNKKDTFIRIIFFLVGLLIMGLGISLLIVSNFGSGPWDAVNIGLSNILDISIGACMNLVAVIQLIIGGILNKKIPNFYTLITSVFLGLFIDFWMLFLGSIIVTTLIYKFLMFMLALVVVSLGISIYLVSNLPNTPLDYFMLAIKSKLNLSLMIGKITSESIGFLLAILLGGNVGVGSIIVILAIGPMMQVLQKPCINLYDKILNFDIKENLA</sequence>
<organism evidence="2 3">
    <name type="scientific">Romboutsia maritimum</name>
    <dbReference type="NCBI Taxonomy" id="2020948"/>
    <lineage>
        <taxon>Bacteria</taxon>
        <taxon>Bacillati</taxon>
        <taxon>Bacillota</taxon>
        <taxon>Clostridia</taxon>
        <taxon>Peptostreptococcales</taxon>
        <taxon>Peptostreptococcaceae</taxon>
        <taxon>Romboutsia</taxon>
    </lineage>
</organism>
<reference evidence="2 3" key="1">
    <citation type="journal article" date="2017" name="Genome Announc.">
        <title>Draft Genome Sequence of Romboutsia maritimum sp. nov. Strain CCRI-22766(T), Isolated from Coastal Estuarine Mud.</title>
        <authorList>
            <person name="Maheux A.F."/>
            <person name="Boudreau D.K."/>
            <person name="Berube E."/>
            <person name="Boissinot M."/>
            <person name="Raymond F."/>
            <person name="Brodeur S."/>
            <person name="Corbeil J."/>
            <person name="Brightwell G."/>
            <person name="Broda D."/>
            <person name="Omar R.F."/>
            <person name="Bergeron M.G."/>
        </authorList>
    </citation>
    <scope>NUCLEOTIDE SEQUENCE [LARGE SCALE GENOMIC DNA]</scope>
    <source>
        <strain evidence="2 3">CCRI-22766</strain>
    </source>
</reference>
<name>A0A371IVA8_9FIRM</name>